<dbReference type="InterPro" id="IPR001005">
    <property type="entry name" value="SANT/Myb"/>
</dbReference>
<organism evidence="7">
    <name type="scientific">Aegilops tauschii</name>
    <name type="common">Tausch's goatgrass</name>
    <name type="synonym">Aegilops squarrosa</name>
    <dbReference type="NCBI Taxonomy" id="37682"/>
    <lineage>
        <taxon>Eukaryota</taxon>
        <taxon>Viridiplantae</taxon>
        <taxon>Streptophyta</taxon>
        <taxon>Embryophyta</taxon>
        <taxon>Tracheophyta</taxon>
        <taxon>Spermatophyta</taxon>
        <taxon>Magnoliopsida</taxon>
        <taxon>Liliopsida</taxon>
        <taxon>Poales</taxon>
        <taxon>Poaceae</taxon>
        <taxon>BOP clade</taxon>
        <taxon>Pooideae</taxon>
        <taxon>Triticodae</taxon>
        <taxon>Triticeae</taxon>
        <taxon>Triticinae</taxon>
        <taxon>Aegilops</taxon>
    </lineage>
</organism>
<dbReference type="InterPro" id="IPR017884">
    <property type="entry name" value="SANT_dom"/>
</dbReference>
<evidence type="ECO:0000256" key="4">
    <source>
        <dbReference type="ARBA" id="ARBA00023163"/>
    </source>
</evidence>
<keyword evidence="3" id="KW-0238">DNA-binding</keyword>
<feature type="compositionally biased region" description="Basic residues" evidence="6">
    <location>
        <begin position="75"/>
        <end position="84"/>
    </location>
</feature>
<dbReference type="Pfam" id="PF00249">
    <property type="entry name" value="Myb_DNA-binding"/>
    <property type="match status" value="1"/>
</dbReference>
<dbReference type="PROSITE" id="PS51294">
    <property type="entry name" value="HTH_MYB"/>
    <property type="match status" value="1"/>
</dbReference>
<evidence type="ECO:0000256" key="3">
    <source>
        <dbReference type="ARBA" id="ARBA00023125"/>
    </source>
</evidence>
<comment type="subcellular location">
    <subcellularLocation>
        <location evidence="1">Nucleus</location>
    </subcellularLocation>
</comment>
<accession>M8B1R1</accession>
<dbReference type="GO" id="GO:0009744">
    <property type="term" value="P:response to sucrose"/>
    <property type="evidence" value="ECO:0007669"/>
    <property type="project" value="UniProtKB-ARBA"/>
</dbReference>
<dbReference type="PANTHER" id="PTHR44191">
    <property type="entry name" value="TRANSCRIPTION FACTOR KUA1"/>
    <property type="match status" value="1"/>
</dbReference>
<keyword evidence="2" id="KW-0805">Transcription regulation</keyword>
<evidence type="ECO:0000256" key="1">
    <source>
        <dbReference type="ARBA" id="ARBA00004123"/>
    </source>
</evidence>
<dbReference type="InterPro" id="IPR052245">
    <property type="entry name" value="Plant_Stress_Dev_TF"/>
</dbReference>
<dbReference type="FunFam" id="1.10.10.60:FF:000009">
    <property type="entry name" value="transcription factor MYB1R1"/>
    <property type="match status" value="1"/>
</dbReference>
<dbReference type="SUPFAM" id="SSF46689">
    <property type="entry name" value="Homeodomain-like"/>
    <property type="match status" value="1"/>
</dbReference>
<evidence type="ECO:0000256" key="5">
    <source>
        <dbReference type="ARBA" id="ARBA00023242"/>
    </source>
</evidence>
<dbReference type="InterPro" id="IPR006447">
    <property type="entry name" value="Myb_dom_plants"/>
</dbReference>
<sequence>MEEEGARKAVLFRLFGVEVRGAEEDDDAEPMELKKSTSMPNLACASIVPILLPGEASNDKGYASDDGELASTPQLKRRRRKAQERKKGIPWTEEEHRKFLEGLKQLGKGDWRGISKNFVTTRTATQVASHAQKYFLRQTNPGKKKRRASLFDVGIPAGHSYDDQLPSPQSVGTKLAPAEKILHTDRGDVPLPSYPGGIRGNSNNIQMQVEELTDHVKKRSKFPTGTSLAAMAASGLELAMSSSASSILELSIAPPRCYGAVDAIKLVKGNQRGYVVVLASHGDITEILALALEGPPWHRAHELNHARSGVGFLLPSEEAAMTGEDGFFLCPCGSELPMASIIGLCLHFALHVHSLIGPWHGNISRACYGHAISSCLLAVVMLAKGSGQKQLAKPCQTQIFPLLSDHVGCTSRA</sequence>
<name>M8B1R1_AEGTA</name>
<evidence type="ECO:0000256" key="6">
    <source>
        <dbReference type="SAM" id="MobiDB-lite"/>
    </source>
</evidence>
<keyword evidence="5" id="KW-0539">Nucleus</keyword>
<dbReference type="PROSITE" id="PS50090">
    <property type="entry name" value="MYB_LIKE"/>
    <property type="match status" value="1"/>
</dbReference>
<keyword evidence="4" id="KW-0804">Transcription</keyword>
<dbReference type="Gene3D" id="1.10.10.60">
    <property type="entry name" value="Homeodomain-like"/>
    <property type="match status" value="1"/>
</dbReference>
<evidence type="ECO:0000313" key="7">
    <source>
        <dbReference type="EnsemblPlants" id="EMT07941"/>
    </source>
</evidence>
<protein>
    <submittedName>
        <fullName evidence="7">Myb-like protein J</fullName>
    </submittedName>
</protein>
<dbReference type="GO" id="GO:0009739">
    <property type="term" value="P:response to gibberellin"/>
    <property type="evidence" value="ECO:0007669"/>
    <property type="project" value="TreeGrafter"/>
</dbReference>
<proteinExistence type="predicted"/>
<feature type="region of interest" description="Disordered" evidence="6">
    <location>
        <begin position="59"/>
        <end position="87"/>
    </location>
</feature>
<dbReference type="CDD" id="cd00167">
    <property type="entry name" value="SANT"/>
    <property type="match status" value="1"/>
</dbReference>
<dbReference type="PANTHER" id="PTHR44191:SF70">
    <property type="entry name" value="TRANSCRIPTION FACTOR MYBS2"/>
    <property type="match status" value="1"/>
</dbReference>
<dbReference type="SMART" id="SM00717">
    <property type="entry name" value="SANT"/>
    <property type="match status" value="1"/>
</dbReference>
<reference evidence="7" key="1">
    <citation type="submission" date="2015-06" db="UniProtKB">
        <authorList>
            <consortium name="EnsemblPlants"/>
        </authorList>
    </citation>
    <scope>IDENTIFICATION</scope>
</reference>
<dbReference type="InterPro" id="IPR017930">
    <property type="entry name" value="Myb_dom"/>
</dbReference>
<dbReference type="AlphaFoldDB" id="M8B1R1"/>
<dbReference type="EnsemblPlants" id="EMT07941">
    <property type="protein sequence ID" value="EMT07941"/>
    <property type="gene ID" value="F775_27786"/>
</dbReference>
<dbReference type="GO" id="GO:0009723">
    <property type="term" value="P:response to ethylene"/>
    <property type="evidence" value="ECO:0007669"/>
    <property type="project" value="TreeGrafter"/>
</dbReference>
<dbReference type="GO" id="GO:0005634">
    <property type="term" value="C:nucleus"/>
    <property type="evidence" value="ECO:0007669"/>
    <property type="project" value="UniProtKB-SubCell"/>
</dbReference>
<dbReference type="GO" id="GO:0003700">
    <property type="term" value="F:DNA-binding transcription factor activity"/>
    <property type="evidence" value="ECO:0007669"/>
    <property type="project" value="UniProtKB-ARBA"/>
</dbReference>
<dbReference type="NCBIfam" id="TIGR01557">
    <property type="entry name" value="myb_SHAQKYF"/>
    <property type="match status" value="1"/>
</dbReference>
<dbReference type="PROSITE" id="PS51293">
    <property type="entry name" value="SANT"/>
    <property type="match status" value="1"/>
</dbReference>
<evidence type="ECO:0000256" key="2">
    <source>
        <dbReference type="ARBA" id="ARBA00023015"/>
    </source>
</evidence>
<dbReference type="InterPro" id="IPR009057">
    <property type="entry name" value="Homeodomain-like_sf"/>
</dbReference>
<dbReference type="GO" id="GO:0003677">
    <property type="term" value="F:DNA binding"/>
    <property type="evidence" value="ECO:0007669"/>
    <property type="project" value="UniProtKB-KW"/>
</dbReference>